<evidence type="ECO:0000313" key="2">
    <source>
        <dbReference type="Proteomes" id="UP001652431"/>
    </source>
</evidence>
<dbReference type="EMBL" id="JAOQJU010000037">
    <property type="protein sequence ID" value="MCU6688144.1"/>
    <property type="molecule type" value="Genomic_DNA"/>
</dbReference>
<dbReference type="Proteomes" id="UP001652431">
    <property type="component" value="Unassembled WGS sequence"/>
</dbReference>
<evidence type="ECO:0000313" key="1">
    <source>
        <dbReference type="EMBL" id="MCU6688144.1"/>
    </source>
</evidence>
<evidence type="ECO:0008006" key="3">
    <source>
        <dbReference type="Google" id="ProtNLM"/>
    </source>
</evidence>
<comment type="caution">
    <text evidence="1">The sequence shown here is derived from an EMBL/GenBank/DDBJ whole genome shotgun (WGS) entry which is preliminary data.</text>
</comment>
<organism evidence="1 2">
    <name type="scientific">Dorea acetigenes</name>
    <dbReference type="NCBI Taxonomy" id="2981787"/>
    <lineage>
        <taxon>Bacteria</taxon>
        <taxon>Bacillati</taxon>
        <taxon>Bacillota</taxon>
        <taxon>Clostridia</taxon>
        <taxon>Lachnospirales</taxon>
        <taxon>Lachnospiraceae</taxon>
        <taxon>Dorea</taxon>
    </lineage>
</organism>
<sequence length="179" mass="21277">MKTRAECLEKYGSDYFIEKKIKEGELFKVGKGIYSEKKYVPEIAMFVYKYPNAVVTMKSAFYFHGLTDVIPDECDLATTRDATKIKDERVKQYFVPDDFFEEGIEAADYKGYDIRIYNKERMLIELVRYKSKLPFDYYKEIILNYRKLLPRLDMQKIQDYALMAPKSNKVLEILQMEVL</sequence>
<dbReference type="RefSeq" id="WP_158372072.1">
    <property type="nucleotide sequence ID" value="NZ_JAOQJU010000037.1"/>
</dbReference>
<accession>A0ABT2RSP1</accession>
<protein>
    <recommendedName>
        <fullName evidence="3">Transcriptional regulator, AbiEi antitoxin, Type IV TA system</fullName>
    </recommendedName>
</protein>
<name>A0ABT2RSP1_9FIRM</name>
<gene>
    <name evidence="1" type="ORF">OCV99_16720</name>
</gene>
<keyword evidence="2" id="KW-1185">Reference proteome</keyword>
<reference evidence="1 2" key="1">
    <citation type="journal article" date="2021" name="ISME Commun">
        <title>Automated analysis of genomic sequences facilitates high-throughput and comprehensive description of bacteria.</title>
        <authorList>
            <person name="Hitch T.C.A."/>
        </authorList>
    </citation>
    <scope>NUCLEOTIDE SEQUENCE [LARGE SCALE GENOMIC DNA]</scope>
    <source>
        <strain evidence="1 2">Sanger_03</strain>
    </source>
</reference>
<proteinExistence type="predicted"/>